<organism evidence="8 9">
    <name type="scientific">Hermetia illucens</name>
    <name type="common">Black soldier fly</name>
    <dbReference type="NCBI Taxonomy" id="343691"/>
    <lineage>
        <taxon>Eukaryota</taxon>
        <taxon>Metazoa</taxon>
        <taxon>Ecdysozoa</taxon>
        <taxon>Arthropoda</taxon>
        <taxon>Hexapoda</taxon>
        <taxon>Insecta</taxon>
        <taxon>Pterygota</taxon>
        <taxon>Neoptera</taxon>
        <taxon>Endopterygota</taxon>
        <taxon>Diptera</taxon>
        <taxon>Brachycera</taxon>
        <taxon>Stratiomyomorpha</taxon>
        <taxon>Stratiomyidae</taxon>
        <taxon>Hermetiinae</taxon>
        <taxon>Hermetia</taxon>
    </lineage>
</organism>
<evidence type="ECO:0000256" key="3">
    <source>
        <dbReference type="ARBA" id="ARBA00022825"/>
    </source>
</evidence>
<dbReference type="EMBL" id="LR899010">
    <property type="protein sequence ID" value="CAD7082528.1"/>
    <property type="molecule type" value="Genomic_DNA"/>
</dbReference>
<dbReference type="PANTHER" id="PTHR24260:SF134">
    <property type="entry name" value="AT07769P-RELATED"/>
    <property type="match status" value="1"/>
</dbReference>
<keyword evidence="6" id="KW-0732">Signal</keyword>
<feature type="signal peptide" evidence="6">
    <location>
        <begin position="1"/>
        <end position="18"/>
    </location>
</feature>
<dbReference type="OrthoDB" id="5565075at2759"/>
<dbReference type="SUPFAM" id="SSF50494">
    <property type="entry name" value="Trypsin-like serine proteases"/>
    <property type="match status" value="1"/>
</dbReference>
<evidence type="ECO:0000259" key="7">
    <source>
        <dbReference type="PROSITE" id="PS50240"/>
    </source>
</evidence>
<evidence type="ECO:0000256" key="2">
    <source>
        <dbReference type="ARBA" id="ARBA00022801"/>
    </source>
</evidence>
<keyword evidence="2 5" id="KW-0378">Hydrolase</keyword>
<sequence>MKTFSAVLLVAAVAFASADSVDWDNVQFMDVYPPGFGKVLPGDFLERIVGGKSAHEGQFPYQVGLLLDVSGGQSWCGGSLIAKRWVLTAAHCVDGVSAATVYLGAVEIKKDEKSRQTIRVDKSHFRIHSGWNSRTLINDIALIELTEDARLGADIKLIKLPSDSEAKKTFVGDTAVASGWGRPSDASNSVSEILRYTDLKVISETECKKYFGSSARSSNICTSGSDKKSTCNGDSGGPLAIGEGDGRVIIGLTSYGSASGCEKGYPAVFTRVGSYLDWIKERVH</sequence>
<dbReference type="OMA" id="ISNTKCA"/>
<dbReference type="Gene3D" id="2.40.10.10">
    <property type="entry name" value="Trypsin-like serine proteases"/>
    <property type="match status" value="2"/>
</dbReference>
<dbReference type="InParanoid" id="A0A7R8UKG3"/>
<dbReference type="AlphaFoldDB" id="A0A7R8UKG3"/>
<evidence type="ECO:0000256" key="5">
    <source>
        <dbReference type="RuleBase" id="RU363034"/>
    </source>
</evidence>
<gene>
    <name evidence="8" type="ORF">HERILL_LOCUS5556</name>
</gene>
<dbReference type="PROSITE" id="PS00135">
    <property type="entry name" value="TRYPSIN_SER"/>
    <property type="match status" value="1"/>
</dbReference>
<evidence type="ECO:0000313" key="9">
    <source>
        <dbReference type="Proteomes" id="UP000594454"/>
    </source>
</evidence>
<dbReference type="CDD" id="cd00190">
    <property type="entry name" value="Tryp_SPc"/>
    <property type="match status" value="1"/>
</dbReference>
<evidence type="ECO:0000256" key="1">
    <source>
        <dbReference type="ARBA" id="ARBA00022670"/>
    </source>
</evidence>
<dbReference type="Proteomes" id="UP000594454">
    <property type="component" value="Chromosome 2"/>
</dbReference>
<keyword evidence="4" id="KW-1015">Disulfide bond</keyword>
<evidence type="ECO:0000256" key="6">
    <source>
        <dbReference type="SAM" id="SignalP"/>
    </source>
</evidence>
<dbReference type="InterPro" id="IPR033116">
    <property type="entry name" value="TRYPSIN_SER"/>
</dbReference>
<dbReference type="GO" id="GO:0006508">
    <property type="term" value="P:proteolysis"/>
    <property type="evidence" value="ECO:0007669"/>
    <property type="project" value="UniProtKB-KW"/>
</dbReference>
<dbReference type="PROSITE" id="PS00134">
    <property type="entry name" value="TRYPSIN_HIS"/>
    <property type="match status" value="1"/>
</dbReference>
<evidence type="ECO:0000313" key="8">
    <source>
        <dbReference type="EMBL" id="CAD7082528.1"/>
    </source>
</evidence>
<dbReference type="GO" id="GO:0004252">
    <property type="term" value="F:serine-type endopeptidase activity"/>
    <property type="evidence" value="ECO:0007669"/>
    <property type="project" value="InterPro"/>
</dbReference>
<evidence type="ECO:0000256" key="4">
    <source>
        <dbReference type="ARBA" id="ARBA00023157"/>
    </source>
</evidence>
<dbReference type="Pfam" id="PF00089">
    <property type="entry name" value="Trypsin"/>
    <property type="match status" value="1"/>
</dbReference>
<dbReference type="InterPro" id="IPR018114">
    <property type="entry name" value="TRYPSIN_HIS"/>
</dbReference>
<dbReference type="PRINTS" id="PR00722">
    <property type="entry name" value="CHYMOTRYPSIN"/>
</dbReference>
<dbReference type="FunCoup" id="A0A7R8UKG3">
    <property type="interactions" value="6"/>
</dbReference>
<protein>
    <recommendedName>
        <fullName evidence="7">Peptidase S1 domain-containing protein</fullName>
    </recommendedName>
</protein>
<dbReference type="InterPro" id="IPR001314">
    <property type="entry name" value="Peptidase_S1A"/>
</dbReference>
<dbReference type="FunFam" id="2.40.10.10:FF:000034">
    <property type="entry name" value="Eupolytin"/>
    <property type="match status" value="1"/>
</dbReference>
<feature type="chain" id="PRO_5030889834" description="Peptidase S1 domain-containing protein" evidence="6">
    <location>
        <begin position="19"/>
        <end position="284"/>
    </location>
</feature>
<dbReference type="InterPro" id="IPR001254">
    <property type="entry name" value="Trypsin_dom"/>
</dbReference>
<reference evidence="8 9" key="1">
    <citation type="submission" date="2020-11" db="EMBL/GenBank/DDBJ databases">
        <authorList>
            <person name="Wallbank WR R."/>
            <person name="Pardo Diaz C."/>
            <person name="Kozak K."/>
            <person name="Martin S."/>
            <person name="Jiggins C."/>
            <person name="Moest M."/>
            <person name="Warren A I."/>
            <person name="Generalovic N T."/>
            <person name="Byers J.R.P. K."/>
            <person name="Montejo-Kovacevich G."/>
            <person name="Yen C E."/>
        </authorList>
    </citation>
    <scope>NUCLEOTIDE SEQUENCE [LARGE SCALE GENOMIC DNA]</scope>
</reference>
<keyword evidence="9" id="KW-1185">Reference proteome</keyword>
<dbReference type="SMART" id="SM00020">
    <property type="entry name" value="Tryp_SPc"/>
    <property type="match status" value="1"/>
</dbReference>
<feature type="domain" description="Peptidase S1" evidence="7">
    <location>
        <begin position="48"/>
        <end position="284"/>
    </location>
</feature>
<name>A0A7R8UKG3_HERIL</name>
<keyword evidence="3 5" id="KW-0720">Serine protease</keyword>
<dbReference type="PROSITE" id="PS50240">
    <property type="entry name" value="TRYPSIN_DOM"/>
    <property type="match status" value="1"/>
</dbReference>
<dbReference type="InterPro" id="IPR009003">
    <property type="entry name" value="Peptidase_S1_PA"/>
</dbReference>
<proteinExistence type="predicted"/>
<accession>A0A7R8UKG3</accession>
<keyword evidence="1 5" id="KW-0645">Protease</keyword>
<dbReference type="PANTHER" id="PTHR24260">
    <property type="match status" value="1"/>
</dbReference>
<dbReference type="InterPro" id="IPR043504">
    <property type="entry name" value="Peptidase_S1_PA_chymotrypsin"/>
</dbReference>
<dbReference type="InterPro" id="IPR051333">
    <property type="entry name" value="CLIP_Serine_Protease"/>
</dbReference>